<feature type="compositionally biased region" description="Low complexity" evidence="4">
    <location>
        <begin position="196"/>
        <end position="220"/>
    </location>
</feature>
<dbReference type="EMBL" id="ANQC01000139">
    <property type="protein sequence ID" value="ESV55635.1"/>
    <property type="molecule type" value="Genomic_DNA"/>
</dbReference>
<reference evidence="5 6" key="1">
    <citation type="submission" date="2013-05" db="EMBL/GenBank/DDBJ databases">
        <authorList>
            <person name="Richards V.P."/>
            <person name="Durkin S.A.S."/>
            <person name="Kim M."/>
            <person name="Pavinski Bitar P.D."/>
            <person name="Stanhope M.J."/>
            <person name="Town C.D."/>
            <person name="Venter J.C."/>
        </authorList>
    </citation>
    <scope>NUCLEOTIDE SEQUENCE [LARGE SCALE GENOMIC DNA]</scope>
    <source>
        <strain evidence="5 6">LMG 14747</strain>
    </source>
</reference>
<dbReference type="GO" id="GO:0005576">
    <property type="term" value="C:extracellular region"/>
    <property type="evidence" value="ECO:0007669"/>
    <property type="project" value="UniProtKB-SubCell"/>
</dbReference>
<dbReference type="Proteomes" id="UP000018482">
    <property type="component" value="Unassembled WGS sequence"/>
</dbReference>
<feature type="region of interest" description="Disordered" evidence="4">
    <location>
        <begin position="163"/>
        <end position="242"/>
    </location>
</feature>
<feature type="region of interest" description="Disordered" evidence="4">
    <location>
        <begin position="32"/>
        <end position="71"/>
    </location>
</feature>
<evidence type="ECO:0000256" key="1">
    <source>
        <dbReference type="ARBA" id="ARBA00004613"/>
    </source>
</evidence>
<comment type="caution">
    <text evidence="5">The sequence shown here is derived from an EMBL/GenBank/DDBJ whole genome shotgun (WGS) entry which is preliminary data.</text>
</comment>
<dbReference type="AlphaFoldDB" id="V6Z3Y0"/>
<name>V6Z3Y0_STRAG</name>
<evidence type="ECO:0000256" key="3">
    <source>
        <dbReference type="ARBA" id="ARBA00022729"/>
    </source>
</evidence>
<organism evidence="5 6">
    <name type="scientific">Streptococcus agalactiae LMG 14747</name>
    <dbReference type="NCBI Taxonomy" id="1154860"/>
    <lineage>
        <taxon>Bacteria</taxon>
        <taxon>Bacillati</taxon>
        <taxon>Bacillota</taxon>
        <taxon>Bacilli</taxon>
        <taxon>Lactobacillales</taxon>
        <taxon>Streptococcaceae</taxon>
        <taxon>Streptococcus</taxon>
    </lineage>
</organism>
<proteinExistence type="predicted"/>
<evidence type="ECO:0000313" key="6">
    <source>
        <dbReference type="Proteomes" id="UP000018482"/>
    </source>
</evidence>
<accession>V6Z3Y0</accession>
<comment type="subcellular location">
    <subcellularLocation>
        <location evidence="1">Secreted</location>
    </subcellularLocation>
</comment>
<keyword evidence="3" id="KW-0732">Signal</keyword>
<keyword evidence="2" id="KW-0964">Secreted</keyword>
<evidence type="ECO:0000313" key="5">
    <source>
        <dbReference type="EMBL" id="ESV55635.1"/>
    </source>
</evidence>
<feature type="compositionally biased region" description="Polar residues" evidence="4">
    <location>
        <begin position="182"/>
        <end position="195"/>
    </location>
</feature>
<dbReference type="Gene3D" id="1.10.10.1270">
    <property type="entry name" value="Sbi, C3 binding domain IV"/>
    <property type="match status" value="2"/>
</dbReference>
<dbReference type="InterPro" id="IPR041909">
    <property type="entry name" value="Sbi_C3_db_domIV"/>
</dbReference>
<protein>
    <submittedName>
        <fullName evidence="5">Uncharacterized protein</fullName>
    </submittedName>
</protein>
<evidence type="ECO:0000256" key="4">
    <source>
        <dbReference type="SAM" id="MobiDB-lite"/>
    </source>
</evidence>
<gene>
    <name evidence="5" type="ORF">SAG0136_10655</name>
</gene>
<evidence type="ECO:0000256" key="2">
    <source>
        <dbReference type="ARBA" id="ARBA00022525"/>
    </source>
</evidence>
<feature type="compositionally biased region" description="Basic and acidic residues" evidence="4">
    <location>
        <begin position="51"/>
        <end position="71"/>
    </location>
</feature>
<sequence>MLKSKSEILFLSLSMILLLALGGIYFIYGRSSQESSATPVPKVSQSSSSSEKNKQEQEAEKAVKALEDDPTENHLKAAQEAVDKLPDSKVKSQLQERITKIKTELDNQTAAETAVATAETSLVMSDTDAAQEAINKLKDGDKKTELQNRLDLLLQNLGYQTSAIETPESGSAPEVETEENNQAEAAVTTESVQSQPTPYRATPVVPVAPAPRVSVPSSTPEPQAPENVEPSAEVPASDSAGS</sequence>
<feature type="compositionally biased region" description="Low complexity" evidence="4">
    <location>
        <begin position="40"/>
        <end position="50"/>
    </location>
</feature>